<proteinExistence type="predicted"/>
<feature type="transmembrane region" description="Helical" evidence="1">
    <location>
        <begin position="12"/>
        <end position="31"/>
    </location>
</feature>
<organism evidence="2 3">
    <name type="scientific">Hymenobacter perfusus</name>
    <dbReference type="NCBI Taxonomy" id="1236770"/>
    <lineage>
        <taxon>Bacteria</taxon>
        <taxon>Pseudomonadati</taxon>
        <taxon>Bacteroidota</taxon>
        <taxon>Cytophagia</taxon>
        <taxon>Cytophagales</taxon>
        <taxon>Hymenobacteraceae</taxon>
        <taxon>Hymenobacter</taxon>
    </lineage>
</organism>
<gene>
    <name evidence="2" type="ORF">EI293_15460</name>
</gene>
<comment type="caution">
    <text evidence="2">The sequence shown here is derived from an EMBL/GenBank/DDBJ whole genome shotgun (WGS) entry which is preliminary data.</text>
</comment>
<evidence type="ECO:0000256" key="1">
    <source>
        <dbReference type="SAM" id="Phobius"/>
    </source>
</evidence>
<evidence type="ECO:0000313" key="3">
    <source>
        <dbReference type="Proteomes" id="UP000270291"/>
    </source>
</evidence>
<dbReference type="AlphaFoldDB" id="A0A3R9NUW6"/>
<evidence type="ECO:0000313" key="2">
    <source>
        <dbReference type="EMBL" id="RSK42317.1"/>
    </source>
</evidence>
<reference evidence="2 3" key="1">
    <citation type="submission" date="2018-12" db="EMBL/GenBank/DDBJ databases">
        <authorList>
            <person name="Feng G."/>
            <person name="Zhu H."/>
        </authorList>
    </citation>
    <scope>NUCLEOTIDE SEQUENCE [LARGE SCALE GENOMIC DNA]</scope>
    <source>
        <strain evidence="2 3">LMG 26000</strain>
    </source>
</reference>
<keyword evidence="1" id="KW-1133">Transmembrane helix</keyword>
<dbReference type="OrthoDB" id="9848981at2"/>
<name>A0A3R9NUW6_9BACT</name>
<keyword evidence="3" id="KW-1185">Reference proteome</keyword>
<keyword evidence="1" id="KW-0812">Transmembrane</keyword>
<dbReference type="Proteomes" id="UP000270291">
    <property type="component" value="Unassembled WGS sequence"/>
</dbReference>
<accession>A0A3R9NUW6</accession>
<keyword evidence="1" id="KW-0472">Membrane</keyword>
<dbReference type="EMBL" id="RWIU01000005">
    <property type="protein sequence ID" value="RSK42317.1"/>
    <property type="molecule type" value="Genomic_DNA"/>
</dbReference>
<sequence>MTKFKSPIPLWAGYPLLFILGVGTGIIASGYEWSSNGYQLLLSEVVIAPPPPNATWCFPNTSLRTAIQVRTALAGTLHEDPAFSSVDSTQVAAVIKQLNTEPQIRGWYPITLLRQQNGHYEILVQGITGGLTLATEEGTFYLHRIPERFHEKYDSLVQARHR</sequence>
<protein>
    <submittedName>
        <fullName evidence="2">Uncharacterized protein</fullName>
    </submittedName>
</protein>
<dbReference type="RefSeq" id="WP_125439413.1">
    <property type="nucleotide sequence ID" value="NZ_RWIU01000005.1"/>
</dbReference>